<gene>
    <name evidence="2" type="ORF">MONAX_5E011187</name>
</gene>
<dbReference type="EMBL" id="CABDUW010000048">
    <property type="protein sequence ID" value="VTJ55252.1"/>
    <property type="molecule type" value="Genomic_DNA"/>
</dbReference>
<evidence type="ECO:0000313" key="3">
    <source>
        <dbReference type="Proteomes" id="UP000335636"/>
    </source>
</evidence>
<proteinExistence type="predicted"/>
<protein>
    <submittedName>
        <fullName evidence="2">Uncharacterized protein</fullName>
    </submittedName>
</protein>
<name>A0A5E4AFG9_MARMO</name>
<evidence type="ECO:0000313" key="2">
    <source>
        <dbReference type="EMBL" id="VTJ55252.1"/>
    </source>
</evidence>
<reference evidence="2" key="1">
    <citation type="submission" date="2019-04" db="EMBL/GenBank/DDBJ databases">
        <authorList>
            <person name="Alioto T."/>
            <person name="Alioto T."/>
        </authorList>
    </citation>
    <scope>NUCLEOTIDE SEQUENCE [LARGE SCALE GENOMIC DNA]</scope>
</reference>
<dbReference type="AlphaFoldDB" id="A0A5E4AFG9"/>
<evidence type="ECO:0000256" key="1">
    <source>
        <dbReference type="SAM" id="MobiDB-lite"/>
    </source>
</evidence>
<comment type="caution">
    <text evidence="2">The sequence shown here is derived from an EMBL/GenBank/DDBJ whole genome shotgun (WGS) entry which is preliminary data.</text>
</comment>
<keyword evidence="3" id="KW-1185">Reference proteome</keyword>
<sequence length="58" mass="6510">MKEVDECHQRSYKVAAEEEEVSSSQVDNVDGEDIPVYAEAREPDNNCISCQPNHGIDE</sequence>
<accession>A0A5E4AFG9</accession>
<organism evidence="2 3">
    <name type="scientific">Marmota monax</name>
    <name type="common">Woodchuck</name>
    <dbReference type="NCBI Taxonomy" id="9995"/>
    <lineage>
        <taxon>Eukaryota</taxon>
        <taxon>Metazoa</taxon>
        <taxon>Chordata</taxon>
        <taxon>Craniata</taxon>
        <taxon>Vertebrata</taxon>
        <taxon>Euteleostomi</taxon>
        <taxon>Mammalia</taxon>
        <taxon>Eutheria</taxon>
        <taxon>Euarchontoglires</taxon>
        <taxon>Glires</taxon>
        <taxon>Rodentia</taxon>
        <taxon>Sciuromorpha</taxon>
        <taxon>Sciuridae</taxon>
        <taxon>Xerinae</taxon>
        <taxon>Marmotini</taxon>
        <taxon>Marmota</taxon>
    </lineage>
</organism>
<dbReference type="Proteomes" id="UP000335636">
    <property type="component" value="Unassembled WGS sequence"/>
</dbReference>
<feature type="region of interest" description="Disordered" evidence="1">
    <location>
        <begin position="1"/>
        <end position="31"/>
    </location>
</feature>
<feature type="non-terminal residue" evidence="2">
    <location>
        <position position="58"/>
    </location>
</feature>